<gene>
    <name evidence="2" type="ORF">V6R86_06560</name>
</gene>
<dbReference type="Proteomes" id="UP001382935">
    <property type="component" value="Chromosome"/>
</dbReference>
<dbReference type="SUPFAM" id="SSF55961">
    <property type="entry name" value="Bet v1-like"/>
    <property type="match status" value="1"/>
</dbReference>
<sequence length="180" mass="18316">MPLTVRLFAATVLLALAAPGHASVSAVSPNGFVSSHSLALPGVSAAQAYRRFVALPAWWDPAHSYSGKASALSFDARAGGCWCERLDGGGSVEHMRVLLVQPAKRLVMSGGLGPLLYQGVAATMDVGFADTASGASVTIHYRVAGFAEGGADKLAGPVDAVLAAGVARYAAYARSSVTKA</sequence>
<protein>
    <submittedName>
        <fullName evidence="2">ATPase</fullName>
    </submittedName>
</protein>
<dbReference type="Gene3D" id="3.30.530.20">
    <property type="match status" value="1"/>
</dbReference>
<organism evidence="2 3">
    <name type="scientific">Sphingomonas kaistensis</name>
    <dbReference type="NCBI Taxonomy" id="298708"/>
    <lineage>
        <taxon>Bacteria</taxon>
        <taxon>Pseudomonadati</taxon>
        <taxon>Pseudomonadota</taxon>
        <taxon>Alphaproteobacteria</taxon>
        <taxon>Sphingomonadales</taxon>
        <taxon>Sphingomonadaceae</taxon>
        <taxon>Sphingomonas</taxon>
    </lineage>
</organism>
<proteinExistence type="predicted"/>
<dbReference type="InterPro" id="IPR023393">
    <property type="entry name" value="START-like_dom_sf"/>
</dbReference>
<dbReference type="RefSeq" id="WP_338503025.1">
    <property type="nucleotide sequence ID" value="NZ_CP145607.1"/>
</dbReference>
<dbReference type="EMBL" id="CP145607">
    <property type="protein sequence ID" value="WWM70346.1"/>
    <property type="molecule type" value="Genomic_DNA"/>
</dbReference>
<feature type="chain" id="PRO_5046921315" evidence="1">
    <location>
        <begin position="23"/>
        <end position="180"/>
    </location>
</feature>
<name>A0ABZ2FZS7_9SPHN</name>
<evidence type="ECO:0000256" key="1">
    <source>
        <dbReference type="SAM" id="SignalP"/>
    </source>
</evidence>
<keyword evidence="1" id="KW-0732">Signal</keyword>
<evidence type="ECO:0000313" key="3">
    <source>
        <dbReference type="Proteomes" id="UP001382935"/>
    </source>
</evidence>
<accession>A0ABZ2FZS7</accession>
<keyword evidence="3" id="KW-1185">Reference proteome</keyword>
<evidence type="ECO:0000313" key="2">
    <source>
        <dbReference type="EMBL" id="WWM70346.1"/>
    </source>
</evidence>
<reference evidence="2 3" key="1">
    <citation type="submission" date="2024-02" db="EMBL/GenBank/DDBJ databases">
        <title>Full genome sequence of Sphingomonas kaistensis.</title>
        <authorList>
            <person name="Poletto B.L."/>
            <person name="Silva G."/>
            <person name="Galante D."/>
            <person name="Campos K.R."/>
            <person name="Santos M.B.N."/>
            <person name="Sacchi C.T."/>
        </authorList>
    </citation>
    <scope>NUCLEOTIDE SEQUENCE [LARGE SCALE GENOMIC DNA]</scope>
    <source>
        <strain evidence="2 3">MA4R</strain>
    </source>
</reference>
<feature type="signal peptide" evidence="1">
    <location>
        <begin position="1"/>
        <end position="22"/>
    </location>
</feature>